<feature type="region of interest" description="Disordered" evidence="1">
    <location>
        <begin position="1"/>
        <end position="27"/>
    </location>
</feature>
<dbReference type="EMBL" id="JACTNZ010000047">
    <property type="protein sequence ID" value="KAG5512659.1"/>
    <property type="molecule type" value="Genomic_DNA"/>
</dbReference>
<proteinExistence type="predicted"/>
<keyword evidence="3" id="KW-1185">Reference proteome</keyword>
<evidence type="ECO:0000313" key="2">
    <source>
        <dbReference type="EMBL" id="KAG5512659.1"/>
    </source>
</evidence>
<evidence type="ECO:0000313" key="3">
    <source>
        <dbReference type="Proteomes" id="UP000823749"/>
    </source>
</evidence>
<dbReference type="Proteomes" id="UP000823749">
    <property type="component" value="Unassembled WGS sequence"/>
</dbReference>
<accession>A0AAV6HN51</accession>
<organism evidence="2 3">
    <name type="scientific">Rhododendron griersonianum</name>
    <dbReference type="NCBI Taxonomy" id="479676"/>
    <lineage>
        <taxon>Eukaryota</taxon>
        <taxon>Viridiplantae</taxon>
        <taxon>Streptophyta</taxon>
        <taxon>Embryophyta</taxon>
        <taxon>Tracheophyta</taxon>
        <taxon>Spermatophyta</taxon>
        <taxon>Magnoliopsida</taxon>
        <taxon>eudicotyledons</taxon>
        <taxon>Gunneridae</taxon>
        <taxon>Pentapetalae</taxon>
        <taxon>asterids</taxon>
        <taxon>Ericales</taxon>
        <taxon>Ericaceae</taxon>
        <taxon>Ericoideae</taxon>
        <taxon>Rhodoreae</taxon>
        <taxon>Rhododendron</taxon>
    </lineage>
</organism>
<gene>
    <name evidence="2" type="ORF">RHGRI_038945</name>
</gene>
<protein>
    <submittedName>
        <fullName evidence="2">Uncharacterized protein</fullName>
    </submittedName>
</protein>
<sequence length="169" mass="19342">MIGMASVVTKSPLPISSNRKSERMIKGNTRPLPIATTSISISVFSSYSNWRIPFTVAETRLQCTPYGYVRWEPAGEHNSQDTGGYTFGGRANWKHPKNPEEPTPEECNNALDKMQLLNSNDPLFEVACRIFHKSKEHRKEWMLLCQKPVKDKKIKEWIELTGKELGIYE</sequence>
<comment type="caution">
    <text evidence="2">The sequence shown here is derived from an EMBL/GenBank/DDBJ whole genome shotgun (WGS) entry which is preliminary data.</text>
</comment>
<evidence type="ECO:0000256" key="1">
    <source>
        <dbReference type="SAM" id="MobiDB-lite"/>
    </source>
</evidence>
<name>A0AAV6HN51_9ERIC</name>
<dbReference type="AlphaFoldDB" id="A0AAV6HN51"/>
<reference evidence="2" key="1">
    <citation type="submission" date="2020-08" db="EMBL/GenBank/DDBJ databases">
        <title>Plant Genome Project.</title>
        <authorList>
            <person name="Zhang R.-G."/>
        </authorList>
    </citation>
    <scope>NUCLEOTIDE SEQUENCE</scope>
    <source>
        <strain evidence="2">WSP0</strain>
        <tissue evidence="2">Leaf</tissue>
    </source>
</reference>